<dbReference type="PANTHER" id="PTHR10209">
    <property type="entry name" value="OXIDOREDUCTASE, 2OG-FE II OXYGENASE FAMILY PROTEIN"/>
    <property type="match status" value="1"/>
</dbReference>
<evidence type="ECO:0000313" key="7">
    <source>
        <dbReference type="EMBL" id="OJD36615.1"/>
    </source>
</evidence>
<dbReference type="GeneID" id="31009634"/>
<evidence type="ECO:0000256" key="4">
    <source>
        <dbReference type="ARBA" id="ARBA00023004"/>
    </source>
</evidence>
<dbReference type="InterPro" id="IPR027443">
    <property type="entry name" value="IPNS-like_sf"/>
</dbReference>
<dbReference type="STRING" id="236234.A0A1J9S7Z7"/>
<evidence type="ECO:0000256" key="2">
    <source>
        <dbReference type="ARBA" id="ARBA00022723"/>
    </source>
</evidence>
<feature type="domain" description="Fe2OG dioxygenase" evidence="6">
    <location>
        <begin position="251"/>
        <end position="348"/>
    </location>
</feature>
<dbReference type="PROSITE" id="PS51471">
    <property type="entry name" value="FE2OG_OXY"/>
    <property type="match status" value="1"/>
</dbReference>
<keyword evidence="2 5" id="KW-0479">Metal-binding</keyword>
<dbReference type="Gene3D" id="2.60.120.330">
    <property type="entry name" value="B-lactam Antibiotic, Isopenicillin N Synthase, Chain"/>
    <property type="match status" value="1"/>
</dbReference>
<keyword evidence="8" id="KW-1185">Reference proteome</keyword>
<dbReference type="Proteomes" id="UP000183809">
    <property type="component" value="Unassembled WGS sequence"/>
</dbReference>
<dbReference type="OrthoDB" id="288590at2759"/>
<dbReference type="Pfam" id="PF03171">
    <property type="entry name" value="2OG-FeII_Oxy"/>
    <property type="match status" value="1"/>
</dbReference>
<dbReference type="InterPro" id="IPR026992">
    <property type="entry name" value="DIOX_N"/>
</dbReference>
<dbReference type="PRINTS" id="PR00682">
    <property type="entry name" value="IPNSYNTHASE"/>
</dbReference>
<dbReference type="InterPro" id="IPR044861">
    <property type="entry name" value="IPNS-like_FE2OG_OXY"/>
</dbReference>
<dbReference type="EMBL" id="MNUE01000010">
    <property type="protein sequence ID" value="OJD36615.1"/>
    <property type="molecule type" value="Genomic_DNA"/>
</dbReference>
<gene>
    <name evidence="7" type="ORF">BKCO1_1000023</name>
</gene>
<dbReference type="GO" id="GO:0044283">
    <property type="term" value="P:small molecule biosynthetic process"/>
    <property type="evidence" value="ECO:0007669"/>
    <property type="project" value="UniProtKB-ARBA"/>
</dbReference>
<accession>A0A1J9S7Z7</accession>
<evidence type="ECO:0000256" key="1">
    <source>
        <dbReference type="ARBA" id="ARBA00008056"/>
    </source>
</evidence>
<dbReference type="GO" id="GO:0046872">
    <property type="term" value="F:metal ion binding"/>
    <property type="evidence" value="ECO:0007669"/>
    <property type="project" value="UniProtKB-KW"/>
</dbReference>
<name>A0A1J9S7Z7_9PEZI</name>
<proteinExistence type="inferred from homology"/>
<evidence type="ECO:0000313" key="8">
    <source>
        <dbReference type="Proteomes" id="UP000183809"/>
    </source>
</evidence>
<evidence type="ECO:0000256" key="3">
    <source>
        <dbReference type="ARBA" id="ARBA00023002"/>
    </source>
</evidence>
<dbReference type="PANTHER" id="PTHR10209:SF881">
    <property type="entry name" value="FI07970P-RELATED"/>
    <property type="match status" value="1"/>
</dbReference>
<dbReference type="SUPFAM" id="SSF51197">
    <property type="entry name" value="Clavaminate synthase-like"/>
    <property type="match status" value="1"/>
</dbReference>
<reference evidence="7 8" key="1">
    <citation type="submission" date="2016-10" db="EMBL/GenBank/DDBJ databases">
        <title>Proteomics and genomics reveal pathogen-plant mechanisms compatible with a hemibiotrophic lifestyle of Diplodia corticola.</title>
        <authorList>
            <person name="Fernandes I."/>
            <person name="De Jonge R."/>
            <person name="Van De Peer Y."/>
            <person name="Devreese B."/>
            <person name="Alves A."/>
            <person name="Esteves A.C."/>
        </authorList>
    </citation>
    <scope>NUCLEOTIDE SEQUENCE [LARGE SCALE GENOMIC DNA]</scope>
    <source>
        <strain evidence="7 8">CBS 112549</strain>
    </source>
</reference>
<evidence type="ECO:0000259" key="6">
    <source>
        <dbReference type="PROSITE" id="PS51471"/>
    </source>
</evidence>
<dbReference type="RefSeq" id="XP_020132875.1">
    <property type="nucleotide sequence ID" value="XM_020269375.1"/>
</dbReference>
<keyword evidence="3 5" id="KW-0560">Oxidoreductase</keyword>
<evidence type="ECO:0000256" key="5">
    <source>
        <dbReference type="RuleBase" id="RU003682"/>
    </source>
</evidence>
<comment type="caution">
    <text evidence="7">The sequence shown here is derived from an EMBL/GenBank/DDBJ whole genome shotgun (WGS) entry which is preliminary data.</text>
</comment>
<dbReference type="AlphaFoldDB" id="A0A1J9S7Z7"/>
<dbReference type="InterPro" id="IPR005123">
    <property type="entry name" value="Oxoglu/Fe-dep_dioxygenase_dom"/>
</dbReference>
<comment type="similarity">
    <text evidence="1 5">Belongs to the iron/ascorbate-dependent oxidoreductase family.</text>
</comment>
<dbReference type="Pfam" id="PF14226">
    <property type="entry name" value="DIOX_N"/>
    <property type="match status" value="1"/>
</dbReference>
<keyword evidence="4 5" id="KW-0408">Iron</keyword>
<sequence length="389" mass="43792">MSVSTAQPRGKAQRLKLITSYGPVYRDIKSTEARDARPGEIPVIDVSAIFGCDLQAKRKLARDISLVAEDTGFFYIKNHGISDSAIEAALSSSTSFFQQPEELKRHVHASQSRFLNGWSDPRSTHNSDEESSVDMCEHFSLKYDPEYDPTVADLEGIPYDFRRCFKGEEWYWERTSYIPGFKDNLIDYWQAGLSLARRLTGVFALALDLPEDYFGEKTLYPDAAMTLNHCRTVQHSAESPGSTNPQSAISEPLSAAETLHRTGPDTLNVGTHTDLQLFTILWQDQQGGLQVLTSHGEWINVKPVEGALGVNIADFLMRITNDRWKSTVHRVRHDDSADRYSMSFFFGFNLNETCGVLPSCVDEQNPAKYDPISCEELIRQRFQAGTDRG</sequence>
<dbReference type="GO" id="GO:0016491">
    <property type="term" value="F:oxidoreductase activity"/>
    <property type="evidence" value="ECO:0007669"/>
    <property type="project" value="UniProtKB-KW"/>
</dbReference>
<organism evidence="7 8">
    <name type="scientific">Diplodia corticola</name>
    <dbReference type="NCBI Taxonomy" id="236234"/>
    <lineage>
        <taxon>Eukaryota</taxon>
        <taxon>Fungi</taxon>
        <taxon>Dikarya</taxon>
        <taxon>Ascomycota</taxon>
        <taxon>Pezizomycotina</taxon>
        <taxon>Dothideomycetes</taxon>
        <taxon>Dothideomycetes incertae sedis</taxon>
        <taxon>Botryosphaeriales</taxon>
        <taxon>Botryosphaeriaceae</taxon>
        <taxon>Diplodia</taxon>
    </lineage>
</organism>
<protein>
    <submittedName>
        <fullName evidence="7">2og-fe oxygenase superfamily protein</fullName>
    </submittedName>
</protein>